<dbReference type="PANTHER" id="PTHR22946:SF9">
    <property type="entry name" value="POLYKETIDE TRANSFERASE AF380"/>
    <property type="match status" value="1"/>
</dbReference>
<dbReference type="SUPFAM" id="SSF53474">
    <property type="entry name" value="alpha/beta-Hydrolases"/>
    <property type="match status" value="1"/>
</dbReference>
<protein>
    <recommendedName>
        <fullName evidence="3">Dienelactone hydrolase domain-containing protein</fullName>
    </recommendedName>
</protein>
<dbReference type="InterPro" id="IPR050261">
    <property type="entry name" value="FrsA_esterase"/>
</dbReference>
<dbReference type="Pfam" id="PF01738">
    <property type="entry name" value="DLH"/>
    <property type="match status" value="1"/>
</dbReference>
<feature type="compositionally biased region" description="Polar residues" evidence="2">
    <location>
        <begin position="1"/>
        <end position="18"/>
    </location>
</feature>
<evidence type="ECO:0000313" key="5">
    <source>
        <dbReference type="Proteomes" id="UP001355207"/>
    </source>
</evidence>
<dbReference type="AlphaFoldDB" id="A0AAX4JUB2"/>
<keyword evidence="5" id="KW-1185">Reference proteome</keyword>
<keyword evidence="1" id="KW-0378">Hydrolase</keyword>
<feature type="region of interest" description="Disordered" evidence="2">
    <location>
        <begin position="1"/>
        <end position="37"/>
    </location>
</feature>
<accession>A0AAX4JUB2</accession>
<organism evidence="4 5">
    <name type="scientific">Kwoniella dendrophila CBS 6074</name>
    <dbReference type="NCBI Taxonomy" id="1295534"/>
    <lineage>
        <taxon>Eukaryota</taxon>
        <taxon>Fungi</taxon>
        <taxon>Dikarya</taxon>
        <taxon>Basidiomycota</taxon>
        <taxon>Agaricomycotina</taxon>
        <taxon>Tremellomycetes</taxon>
        <taxon>Tremellales</taxon>
        <taxon>Cryptococcaceae</taxon>
        <taxon>Kwoniella</taxon>
    </lineage>
</organism>
<evidence type="ECO:0000256" key="1">
    <source>
        <dbReference type="ARBA" id="ARBA00022801"/>
    </source>
</evidence>
<dbReference type="EMBL" id="CP144102">
    <property type="protein sequence ID" value="WWC88942.1"/>
    <property type="molecule type" value="Genomic_DNA"/>
</dbReference>
<dbReference type="InterPro" id="IPR029058">
    <property type="entry name" value="AB_hydrolase_fold"/>
</dbReference>
<dbReference type="Proteomes" id="UP001355207">
    <property type="component" value="Chromosome 5"/>
</dbReference>
<evidence type="ECO:0000313" key="4">
    <source>
        <dbReference type="EMBL" id="WWC88942.1"/>
    </source>
</evidence>
<gene>
    <name evidence="4" type="ORF">L201_003857</name>
</gene>
<feature type="domain" description="Dienelactone hydrolase" evidence="3">
    <location>
        <begin position="118"/>
        <end position="239"/>
    </location>
</feature>
<dbReference type="PANTHER" id="PTHR22946">
    <property type="entry name" value="DIENELACTONE HYDROLASE DOMAIN-CONTAINING PROTEIN-RELATED"/>
    <property type="match status" value="1"/>
</dbReference>
<dbReference type="GO" id="GO:0016788">
    <property type="term" value="F:hydrolase activity, acting on ester bonds"/>
    <property type="evidence" value="ECO:0007669"/>
    <property type="project" value="UniProtKB-ARBA"/>
</dbReference>
<dbReference type="InterPro" id="IPR002925">
    <property type="entry name" value="Dienelactn_hydro"/>
</dbReference>
<name>A0AAX4JUB2_9TREE</name>
<sequence>MAHSGQLTSHPFQSQPSKFPSDVEHAPRVATSSHSGCKTEKLQIKVNDGHDGSFTAFFHRPDDSSGNSISTVGVILLSGAGGGVTGPSGIYLSIADKLASLPDGQAIPTLRMDYRYPARNKYCVSDVFAPMDWLQIESKLDINRFVLVGWSFGGAPAFTVGGKDKRVIGVATVASQTAETEGIKEFAPAPVLLLHGTGDRTLSPRCSERLYEMYGSTKGQRTLHLFPDDDHALTRNSKNAEEMICEFIVKCAGIALDTKVKNNIEADLGPDTVEEKIGIMKKGGDLGGLEHVE</sequence>
<proteinExistence type="predicted"/>
<evidence type="ECO:0000256" key="2">
    <source>
        <dbReference type="SAM" id="MobiDB-lite"/>
    </source>
</evidence>
<dbReference type="GeneID" id="91094527"/>
<dbReference type="Gene3D" id="3.40.50.1820">
    <property type="entry name" value="alpha/beta hydrolase"/>
    <property type="match status" value="1"/>
</dbReference>
<evidence type="ECO:0000259" key="3">
    <source>
        <dbReference type="Pfam" id="PF01738"/>
    </source>
</evidence>
<dbReference type="RefSeq" id="XP_066075705.1">
    <property type="nucleotide sequence ID" value="XM_066219608.1"/>
</dbReference>
<reference evidence="4 5" key="1">
    <citation type="submission" date="2024-01" db="EMBL/GenBank/DDBJ databases">
        <title>Comparative genomics of Cryptococcus and Kwoniella reveals pathogenesis evolution and contrasting modes of karyotype evolution via chromosome fusion or intercentromeric recombination.</title>
        <authorList>
            <person name="Coelho M.A."/>
            <person name="David-Palma M."/>
            <person name="Shea T."/>
            <person name="Bowers K."/>
            <person name="McGinley-Smith S."/>
            <person name="Mohammad A.W."/>
            <person name="Gnirke A."/>
            <person name="Yurkov A.M."/>
            <person name="Nowrousian M."/>
            <person name="Sun S."/>
            <person name="Cuomo C.A."/>
            <person name="Heitman J."/>
        </authorList>
    </citation>
    <scope>NUCLEOTIDE SEQUENCE [LARGE SCALE GENOMIC DNA]</scope>
    <source>
        <strain evidence="4 5">CBS 6074</strain>
    </source>
</reference>